<dbReference type="PANTHER" id="PTHR11228:SF7">
    <property type="entry name" value="PQQA PEPTIDE CYCLASE"/>
    <property type="match status" value="1"/>
</dbReference>
<evidence type="ECO:0000313" key="4">
    <source>
        <dbReference type="EMBL" id="MBV3388916.1"/>
    </source>
</evidence>
<keyword evidence="2" id="KW-0411">Iron-sulfur</keyword>
<keyword evidence="2" id="KW-0004">4Fe-4S</keyword>
<dbReference type="InterPro" id="IPR007197">
    <property type="entry name" value="rSAM"/>
</dbReference>
<dbReference type="NCBIfam" id="TIGR04085">
    <property type="entry name" value="rSAM_more_4Fe4S"/>
    <property type="match status" value="1"/>
</dbReference>
<dbReference type="SFLD" id="SFLDG01067">
    <property type="entry name" value="SPASM/twitch_domain_containing"/>
    <property type="match status" value="2"/>
</dbReference>
<dbReference type="InterPro" id="IPR023885">
    <property type="entry name" value="4Fe4S-binding_SPASM_dom"/>
</dbReference>
<dbReference type="Pfam" id="PF04055">
    <property type="entry name" value="Radical_SAM"/>
    <property type="match status" value="1"/>
</dbReference>
<proteinExistence type="predicted"/>
<dbReference type="Pfam" id="PF13186">
    <property type="entry name" value="SPASM"/>
    <property type="match status" value="1"/>
</dbReference>
<evidence type="ECO:0000256" key="2">
    <source>
        <dbReference type="ARBA" id="ARBA00022485"/>
    </source>
</evidence>
<dbReference type="AlphaFoldDB" id="A0AAW4N6R3"/>
<organism evidence="4 5">
    <name type="scientific">Segatella copri</name>
    <dbReference type="NCBI Taxonomy" id="165179"/>
    <lineage>
        <taxon>Bacteria</taxon>
        <taxon>Pseudomonadati</taxon>
        <taxon>Bacteroidota</taxon>
        <taxon>Bacteroidia</taxon>
        <taxon>Bacteroidales</taxon>
        <taxon>Prevotellaceae</taxon>
        <taxon>Segatella</taxon>
    </lineage>
</organism>
<dbReference type="Proteomes" id="UP001196765">
    <property type="component" value="Unassembled WGS sequence"/>
</dbReference>
<dbReference type="SMART" id="SM00729">
    <property type="entry name" value="Elp3"/>
    <property type="match status" value="1"/>
</dbReference>
<evidence type="ECO:0000256" key="1">
    <source>
        <dbReference type="ARBA" id="ARBA00001966"/>
    </source>
</evidence>
<keyword evidence="2" id="KW-0479">Metal-binding</keyword>
<dbReference type="CDD" id="cd01335">
    <property type="entry name" value="Radical_SAM"/>
    <property type="match status" value="1"/>
</dbReference>
<dbReference type="InterPro" id="IPR006638">
    <property type="entry name" value="Elp3/MiaA/NifB-like_rSAM"/>
</dbReference>
<dbReference type="InterPro" id="IPR050377">
    <property type="entry name" value="Radical_SAM_PqqE_MftC-like"/>
</dbReference>
<name>A0AAW4N6R3_9BACT</name>
<protein>
    <submittedName>
        <fullName evidence="4">PqqD family peptide modification chaperone</fullName>
    </submittedName>
</protein>
<dbReference type="SFLD" id="SFLDG01387">
    <property type="entry name" value="BtrN-like_SPASM_domain_contain"/>
    <property type="match status" value="1"/>
</dbReference>
<dbReference type="RefSeq" id="WP_217745059.1">
    <property type="nucleotide sequence ID" value="NZ_JAHOEI010000081.1"/>
</dbReference>
<dbReference type="PANTHER" id="PTHR11228">
    <property type="entry name" value="RADICAL SAM DOMAIN PROTEIN"/>
    <property type="match status" value="1"/>
</dbReference>
<accession>A0AAW4N6R3</accession>
<dbReference type="GO" id="GO:0003824">
    <property type="term" value="F:catalytic activity"/>
    <property type="evidence" value="ECO:0007669"/>
    <property type="project" value="InterPro"/>
</dbReference>
<dbReference type="EMBL" id="JAHOEI010000081">
    <property type="protein sequence ID" value="MBV3388916.1"/>
    <property type="molecule type" value="Genomic_DNA"/>
</dbReference>
<comment type="cofactor">
    <cofactor evidence="1">
        <name>[4Fe-4S] cluster</name>
        <dbReference type="ChEBI" id="CHEBI:49883"/>
    </cofactor>
</comment>
<evidence type="ECO:0000259" key="3">
    <source>
        <dbReference type="PROSITE" id="PS51918"/>
    </source>
</evidence>
<keyword evidence="2" id="KW-0408">Iron</keyword>
<comment type="caution">
    <text evidence="4">The sequence shown here is derived from an EMBL/GenBank/DDBJ whole genome shotgun (WGS) entry which is preliminary data.</text>
</comment>
<dbReference type="InterPro" id="IPR034391">
    <property type="entry name" value="AdoMet-like_SPASM_containing"/>
</dbReference>
<dbReference type="SFLD" id="SFLDG01386">
    <property type="entry name" value="main_SPASM_domain-containing"/>
    <property type="match status" value="1"/>
</dbReference>
<sequence length="487" mass="56261">MIVRQSKNTFIRTTKRYGYITNQLTRHDRCYDEFGADILKEISREPKDIDAITKHLLSIYEGIDYETLNKDVIEFITSLAKDHFVVMGHSSEELNANDDNFTYAIDNPKTLAESYYQHTEESVPNNTQDFFLEEVQGRPLISSLQFELSSRCNERCIHCYIPNDKKNHGFDMPTDKVKRILDEFAAMGGIHVTLSGGEAFMHKDLIEIARYCREKDLKISILSNLIALKDEQVATLKELNISLIQVSLYSMNPEIHDFITTVKGSFEKTKASVEKLVAADIPVQISCPLMKANKVGYDKVLDYAKSLKIKAQTDYIMMARADLDRENLANRLSLKETEQVLRDIIEHDIQYREKTLEKLPITDDIKFNLERFKKQPVCSVGYDNCCITANGDVYPCAGWQDYVLGNVYKQTLQEIWENSERIKELRKITQESFPQCLECEARDYCARCLVRNYNESGGDMFAVNHHFCDVAFLNKRLVEEYREKGLL</sequence>
<dbReference type="GO" id="GO:0051536">
    <property type="term" value="F:iron-sulfur cluster binding"/>
    <property type="evidence" value="ECO:0007669"/>
    <property type="project" value="InterPro"/>
</dbReference>
<dbReference type="Pfam" id="PF05402">
    <property type="entry name" value="PqqD"/>
    <property type="match status" value="1"/>
</dbReference>
<dbReference type="SFLD" id="SFLDS00029">
    <property type="entry name" value="Radical_SAM"/>
    <property type="match status" value="2"/>
</dbReference>
<reference evidence="4" key="1">
    <citation type="submission" date="2021-06" db="EMBL/GenBank/DDBJ databases">
        <title>Collection of gut derived symbiotic bacterial strains cultured from healthy donors.</title>
        <authorList>
            <person name="Lin H."/>
            <person name="Littmann E."/>
            <person name="Pamer E.G."/>
        </authorList>
    </citation>
    <scope>NUCLEOTIDE SEQUENCE</scope>
    <source>
        <strain evidence="4">MSK.21.74</strain>
    </source>
</reference>
<dbReference type="InterPro" id="IPR008792">
    <property type="entry name" value="PQQD"/>
</dbReference>
<gene>
    <name evidence="4" type="ORF">KSW82_14400</name>
</gene>
<feature type="domain" description="Radical SAM core" evidence="3">
    <location>
        <begin position="138"/>
        <end position="354"/>
    </location>
</feature>
<evidence type="ECO:0000313" key="5">
    <source>
        <dbReference type="Proteomes" id="UP001196765"/>
    </source>
</evidence>
<dbReference type="PROSITE" id="PS51918">
    <property type="entry name" value="RADICAL_SAM"/>
    <property type="match status" value="1"/>
</dbReference>